<feature type="compositionally biased region" description="Basic residues" evidence="1">
    <location>
        <begin position="1"/>
        <end position="12"/>
    </location>
</feature>
<evidence type="ECO:0000313" key="3">
    <source>
        <dbReference type="Proteomes" id="UP000216339"/>
    </source>
</evidence>
<sequence>MDRRAFLTRRRPAPAPHPAHASASADLSPVSGAWTAARAAHLVRRTHFGAARADVVSALVRGSAEAAVDALLSAATARPLPDEPGWANQTTTNGGTNIQRLYEWQRGWYAEMMEGGLREKLALFWHDHFATAQVTYEQASFAVDYLTFLRERAVGGFRPLLEGIGKRPAMLRFLDNDTNEAGNLNENYAREIMELFSMGITGPDGQPNYTQDDVVEAARALTGWVVDEGAIRGRFRAERHDAGAKTILGRTGAWGHDDLVQILFDERADAIAHFLAGKLYAWFVHPIPNAGVVVALAGVLRQSNFDIPTALRALLTSAHFYDPAVVGARLKSPMELAVGVLRELGVTPSAAALETVRMRTQSIGQEVLNPPSVEGWPGYDDPLEYRAWVTTGTIPERRGLAEAVIYGEDGFADYDPLPLVEQVSDRYDPYRLARDLADHLLAIPLTDAAADELAEQTVLDGVPMSYSREERGGFWVEIVVSAEPVARERLRHLLAALVNLPEYQLV</sequence>
<evidence type="ECO:0008006" key="4">
    <source>
        <dbReference type="Google" id="ProtNLM"/>
    </source>
</evidence>
<accession>A0A271IYG0</accession>
<comment type="caution">
    <text evidence="2">The sequence shown here is derived from an EMBL/GenBank/DDBJ whole genome shotgun (WGS) entry which is preliminary data.</text>
</comment>
<proteinExistence type="predicted"/>
<gene>
    <name evidence="2" type="ORF">BSZ37_03435</name>
</gene>
<name>A0A271IYG0_9BACT</name>
<dbReference type="OrthoDB" id="9772295at2"/>
<dbReference type="AlphaFoldDB" id="A0A271IYG0"/>
<dbReference type="EMBL" id="MQWD01000001">
    <property type="protein sequence ID" value="PAP75559.1"/>
    <property type="molecule type" value="Genomic_DNA"/>
</dbReference>
<dbReference type="InterPro" id="IPR014917">
    <property type="entry name" value="DUF1800"/>
</dbReference>
<dbReference type="Proteomes" id="UP000216339">
    <property type="component" value="Unassembled WGS sequence"/>
</dbReference>
<feature type="region of interest" description="Disordered" evidence="1">
    <location>
        <begin position="1"/>
        <end position="27"/>
    </location>
</feature>
<protein>
    <recommendedName>
        <fullName evidence="4">DUF1800 domain-containing protein</fullName>
    </recommendedName>
</protein>
<dbReference type="Pfam" id="PF08811">
    <property type="entry name" value="DUF1800"/>
    <property type="match status" value="1"/>
</dbReference>
<dbReference type="RefSeq" id="WP_095509197.1">
    <property type="nucleotide sequence ID" value="NZ_MQWD01000001.1"/>
</dbReference>
<keyword evidence="3" id="KW-1185">Reference proteome</keyword>
<evidence type="ECO:0000256" key="1">
    <source>
        <dbReference type="SAM" id="MobiDB-lite"/>
    </source>
</evidence>
<organism evidence="2 3">
    <name type="scientific">Rubrivirga marina</name>
    <dbReference type="NCBI Taxonomy" id="1196024"/>
    <lineage>
        <taxon>Bacteria</taxon>
        <taxon>Pseudomonadati</taxon>
        <taxon>Rhodothermota</taxon>
        <taxon>Rhodothermia</taxon>
        <taxon>Rhodothermales</taxon>
        <taxon>Rubricoccaceae</taxon>
        <taxon>Rubrivirga</taxon>
    </lineage>
</organism>
<evidence type="ECO:0000313" key="2">
    <source>
        <dbReference type="EMBL" id="PAP75559.1"/>
    </source>
</evidence>
<reference evidence="2 3" key="1">
    <citation type="submission" date="2016-11" db="EMBL/GenBank/DDBJ databases">
        <title>Study of marine rhodopsin-containing bacteria.</title>
        <authorList>
            <person name="Yoshizawa S."/>
            <person name="Kumagai Y."/>
            <person name="Kogure K."/>
        </authorList>
    </citation>
    <scope>NUCLEOTIDE SEQUENCE [LARGE SCALE GENOMIC DNA]</scope>
    <source>
        <strain evidence="2 3">SAORIC-28</strain>
    </source>
</reference>